<sequence length="44" mass="5261">MLRRTFSNSLKFSIYHNIIKLRVTSYELQVAALLYRMALVARSW</sequence>
<reference evidence="1 2" key="2">
    <citation type="submission" date="2008-04" db="EMBL/GenBank/DDBJ databases">
        <authorList>
            <person name="Fulton L."/>
            <person name="Clifton S."/>
            <person name="Fulton B."/>
            <person name="Xu J."/>
            <person name="Minx P."/>
            <person name="Pepin K.H."/>
            <person name="Johnson M."/>
            <person name="Thiruvilangam P."/>
            <person name="Bhonagiri V."/>
            <person name="Nash W.E."/>
            <person name="Mardis E.R."/>
            <person name="Wilson R.K."/>
        </authorList>
    </citation>
    <scope>NUCLEOTIDE SEQUENCE [LARGE SCALE GENOMIC DNA]</scope>
    <source>
        <strain evidence="1 2">DSM 17393</strain>
    </source>
</reference>
<comment type="caution">
    <text evidence="1">The sequence shown here is derived from an EMBL/GenBank/DDBJ whole genome shotgun (WGS) entry which is preliminary data.</text>
</comment>
<reference evidence="1 2" key="1">
    <citation type="submission" date="2008-04" db="EMBL/GenBank/DDBJ databases">
        <title>Draft genome sequence of Bacteroides intestinalis (DSM 17393).</title>
        <authorList>
            <person name="Sudarsanam P."/>
            <person name="Ley R."/>
            <person name="Guruge J."/>
            <person name="Turnbaugh P.J."/>
            <person name="Mahowald M."/>
            <person name="Liep D."/>
            <person name="Gordon J."/>
        </authorList>
    </citation>
    <scope>NUCLEOTIDE SEQUENCE [LARGE SCALE GENOMIC DNA]</scope>
    <source>
        <strain evidence="1 2">DSM 17393</strain>
    </source>
</reference>
<dbReference type="AlphaFoldDB" id="B3CI34"/>
<organism evidence="1 2">
    <name type="scientific">Bacteroides intestinalis DSM 17393</name>
    <dbReference type="NCBI Taxonomy" id="471870"/>
    <lineage>
        <taxon>Bacteria</taxon>
        <taxon>Pseudomonadati</taxon>
        <taxon>Bacteroidota</taxon>
        <taxon>Bacteroidia</taxon>
        <taxon>Bacteroidales</taxon>
        <taxon>Bacteroidaceae</taxon>
        <taxon>Bacteroides</taxon>
    </lineage>
</organism>
<dbReference type="STRING" id="471870.BACINT_03119"/>
<proteinExistence type="predicted"/>
<evidence type="ECO:0000313" key="1">
    <source>
        <dbReference type="EMBL" id="EDV03992.1"/>
    </source>
</evidence>
<name>B3CI34_9BACE</name>
<protein>
    <submittedName>
        <fullName evidence="1">Uncharacterized protein</fullName>
    </submittedName>
</protein>
<evidence type="ECO:0000313" key="2">
    <source>
        <dbReference type="Proteomes" id="UP000004596"/>
    </source>
</evidence>
<gene>
    <name evidence="1" type="ORF">BACINT_03119</name>
</gene>
<accession>B3CI34</accession>
<dbReference type="Proteomes" id="UP000004596">
    <property type="component" value="Unassembled WGS sequence"/>
</dbReference>
<dbReference type="EMBL" id="ABJL02000008">
    <property type="protein sequence ID" value="EDV03992.1"/>
    <property type="molecule type" value="Genomic_DNA"/>
</dbReference>